<proteinExistence type="predicted"/>
<dbReference type="AlphaFoldDB" id="A0A1H7J6T6"/>
<protein>
    <submittedName>
        <fullName evidence="3">Uncharacterized protein</fullName>
    </submittedName>
</protein>
<dbReference type="Pfam" id="PF26259">
    <property type="entry name" value="DUF8063"/>
    <property type="match status" value="1"/>
</dbReference>
<gene>
    <name evidence="3" type="ORF">SAMN04488691_1011119</name>
</gene>
<sequence>MFSTTPRGRLAAALVILVLAVATPGFASTAAAQPAENSTVTNETTTNGTDARSVVYQFDSGAELVDVRFDDGTAYVTLTVRQGNPPDTLAVGEGGLEESGSFNFQTVRVIPGEEVTVEIPVDSPAVTVTTSSDGYYYSEESGAVNVLERTPTAEIVQLAAVAGVIGSVLALGIVVGLLKRRHSNSYEELFSDERVRIETDPVEGVWEALKRSFVGIRQSKLKLGTAALLFIYVVAMAVGSAPTPGAIWDGLGDGQRVLVVASLGASLLAVTPVYVLVKRIWNPDREFVLDLDSADVYRAADGDKSGEVAAYSGPPDRISDLEVDGSVTTISTPGGRCHLVRGMDPAANTAEANPPYLADDRDASLEADKIDQNRGTLTDLATIGRDLVASMSTFRVVSDANAVRDIDNSIRHALSAGGDSLEDVLADAVAGTRYEGTYQPDFDGEEPGSPESNPGGDGDKSDSSDADEMDNAPTDPAVTNGDDN</sequence>
<dbReference type="InterPro" id="IPR058376">
    <property type="entry name" value="DUF8063"/>
</dbReference>
<feature type="region of interest" description="Disordered" evidence="1">
    <location>
        <begin position="434"/>
        <end position="484"/>
    </location>
</feature>
<evidence type="ECO:0000256" key="2">
    <source>
        <dbReference type="SAM" id="Phobius"/>
    </source>
</evidence>
<name>A0A1H7J6T6_HALLR</name>
<feature type="transmembrane region" description="Helical" evidence="2">
    <location>
        <begin position="258"/>
        <end position="277"/>
    </location>
</feature>
<reference evidence="3 4" key="1">
    <citation type="submission" date="2016-10" db="EMBL/GenBank/DDBJ databases">
        <authorList>
            <person name="de Groot N.N."/>
        </authorList>
    </citation>
    <scope>NUCLEOTIDE SEQUENCE [LARGE SCALE GENOMIC DNA]</scope>
    <source>
        <strain evidence="3 4">CDM_5</strain>
    </source>
</reference>
<feature type="transmembrane region" description="Helical" evidence="2">
    <location>
        <begin position="221"/>
        <end position="238"/>
    </location>
</feature>
<keyword evidence="2" id="KW-0472">Membrane</keyword>
<evidence type="ECO:0000313" key="4">
    <source>
        <dbReference type="Proteomes" id="UP000183894"/>
    </source>
</evidence>
<keyword evidence="2" id="KW-1133">Transmembrane helix</keyword>
<organism evidence="3 4">
    <name type="scientific">Haloferax larsenii</name>
    <dbReference type="NCBI Taxonomy" id="302484"/>
    <lineage>
        <taxon>Archaea</taxon>
        <taxon>Methanobacteriati</taxon>
        <taxon>Methanobacteriota</taxon>
        <taxon>Stenosarchaea group</taxon>
        <taxon>Halobacteria</taxon>
        <taxon>Halobacteriales</taxon>
        <taxon>Haloferacaceae</taxon>
        <taxon>Haloferax</taxon>
    </lineage>
</organism>
<dbReference type="EMBL" id="FOAD01000001">
    <property type="protein sequence ID" value="SEK70398.1"/>
    <property type="molecule type" value="Genomic_DNA"/>
</dbReference>
<accession>A0A1H7J6T6</accession>
<feature type="transmembrane region" description="Helical" evidence="2">
    <location>
        <begin position="155"/>
        <end position="178"/>
    </location>
</feature>
<dbReference type="Proteomes" id="UP000183894">
    <property type="component" value="Unassembled WGS sequence"/>
</dbReference>
<evidence type="ECO:0000256" key="1">
    <source>
        <dbReference type="SAM" id="MobiDB-lite"/>
    </source>
</evidence>
<keyword evidence="2" id="KW-0812">Transmembrane</keyword>
<evidence type="ECO:0000313" key="3">
    <source>
        <dbReference type="EMBL" id="SEK70398.1"/>
    </source>
</evidence>